<evidence type="ECO:0000313" key="6">
    <source>
        <dbReference type="EMBL" id="KAF8398368.1"/>
    </source>
</evidence>
<dbReference type="OMA" id="TCMGESE"/>
<keyword evidence="3" id="KW-0804">Transcription</keyword>
<dbReference type="SUPFAM" id="SSF101941">
    <property type="entry name" value="NAC domain"/>
    <property type="match status" value="1"/>
</dbReference>
<evidence type="ECO:0000256" key="1">
    <source>
        <dbReference type="ARBA" id="ARBA00023015"/>
    </source>
</evidence>
<organism evidence="6 7">
    <name type="scientific">Tetracentron sinense</name>
    <name type="common">Spur-leaf</name>
    <dbReference type="NCBI Taxonomy" id="13715"/>
    <lineage>
        <taxon>Eukaryota</taxon>
        <taxon>Viridiplantae</taxon>
        <taxon>Streptophyta</taxon>
        <taxon>Embryophyta</taxon>
        <taxon>Tracheophyta</taxon>
        <taxon>Spermatophyta</taxon>
        <taxon>Magnoliopsida</taxon>
        <taxon>Trochodendrales</taxon>
        <taxon>Trochodendraceae</taxon>
        <taxon>Tetracentron</taxon>
    </lineage>
</organism>
<evidence type="ECO:0000259" key="5">
    <source>
        <dbReference type="PROSITE" id="PS51005"/>
    </source>
</evidence>
<evidence type="ECO:0000256" key="2">
    <source>
        <dbReference type="ARBA" id="ARBA00023125"/>
    </source>
</evidence>
<dbReference type="GO" id="GO:0003677">
    <property type="term" value="F:DNA binding"/>
    <property type="evidence" value="ECO:0007669"/>
    <property type="project" value="UniProtKB-KW"/>
</dbReference>
<dbReference type="InterPro" id="IPR003441">
    <property type="entry name" value="NAC-dom"/>
</dbReference>
<dbReference type="GO" id="GO:0006355">
    <property type="term" value="P:regulation of DNA-templated transcription"/>
    <property type="evidence" value="ECO:0007669"/>
    <property type="project" value="InterPro"/>
</dbReference>
<reference evidence="6 7" key="1">
    <citation type="submission" date="2020-04" db="EMBL/GenBank/DDBJ databases">
        <title>Plant Genome Project.</title>
        <authorList>
            <person name="Zhang R.-G."/>
        </authorList>
    </citation>
    <scope>NUCLEOTIDE SEQUENCE [LARGE SCALE GENOMIC DNA]</scope>
    <source>
        <strain evidence="6">YNK0</strain>
        <tissue evidence="6">Leaf</tissue>
    </source>
</reference>
<proteinExistence type="predicted"/>
<dbReference type="Proteomes" id="UP000655225">
    <property type="component" value="Unassembled WGS sequence"/>
</dbReference>
<feature type="domain" description="NAC" evidence="5">
    <location>
        <begin position="3"/>
        <end position="162"/>
    </location>
</feature>
<dbReference type="EMBL" id="JABCRI010000011">
    <property type="protein sequence ID" value="KAF8398368.1"/>
    <property type="molecule type" value="Genomic_DNA"/>
</dbReference>
<evidence type="ECO:0000256" key="4">
    <source>
        <dbReference type="ARBA" id="ARBA00023242"/>
    </source>
</evidence>
<keyword evidence="4" id="KW-0539">Nucleus</keyword>
<gene>
    <name evidence="6" type="ORF">HHK36_017295</name>
</gene>
<dbReference type="Pfam" id="PF02365">
    <property type="entry name" value="NAM"/>
    <property type="match status" value="1"/>
</dbReference>
<dbReference type="PROSITE" id="PS51005">
    <property type="entry name" value="NAC"/>
    <property type="match status" value="1"/>
</dbReference>
<keyword evidence="2" id="KW-0238">DNA-binding</keyword>
<evidence type="ECO:0000256" key="3">
    <source>
        <dbReference type="ARBA" id="ARBA00023163"/>
    </source>
</evidence>
<comment type="caution">
    <text evidence="6">The sequence shown here is derived from an EMBL/GenBank/DDBJ whole genome shotgun (WGS) entry which is preliminary data.</text>
</comment>
<keyword evidence="7" id="KW-1185">Reference proteome</keyword>
<dbReference type="AlphaFoldDB" id="A0A835DCI2"/>
<dbReference type="Gene3D" id="2.170.150.80">
    <property type="entry name" value="NAC domain"/>
    <property type="match status" value="1"/>
</dbReference>
<dbReference type="PANTHER" id="PTHR31719:SF179">
    <property type="entry name" value="OS08G0148400 PROTEIN"/>
    <property type="match status" value="1"/>
</dbReference>
<name>A0A835DCI2_TETSI</name>
<evidence type="ECO:0000313" key="7">
    <source>
        <dbReference type="Proteomes" id="UP000655225"/>
    </source>
</evidence>
<sequence>MPIPPGYRFCPTDKELLEDYLKNKILNRRLPCDIIKEVNLYHYSPDDLAEMYKLEGEKEMYFFTPRSRRTQKGSRPNRTAGNGYWKASVGDKAINGQGRVVIGHKMVLNYYNGLHPRKEKSKWIMHEYKWKVVTGLPPAPTRNNNADDMRLDDWVLCKIYQKGDSNHMGGGGSRREIQMHLQENHEILNIPQEVSNIQQCSSITSIGLESENNQVEPFSSEPQTQLQLLENNYQYDHDILNNPDQQVSNIQDQQVANIQQSSSITSMGLESDNQVEPFSPEPQTQLQFLENNQYHDILNNPQQVSNSQQCSSMTSMGLESDNQVEPFSSEPQTQLQFLENNQYYHDILNNPQQVSNIQQCSSMTSMGLESDNQVEPFSSEPQTQLQFQYYHDILNNPQQVMSNIQQCSSMTSMELESEKNQVELFSSEPQMQLQFLENNQYHYILNNPQEVSNIQEVFITDQCSSMPSLGLESMNNQVEPFSSESSQMQLLENNYQYHGILNNPQEVFSTDPCSSIMTCMGESENQVDPFSSEPQTQLQLQENNYQYDHDILNNPQLQEVFINDQSSDQPQLQDISNNSDLESNQLSSLNNIIWEPEYDQFELVSSNQNYEFLYMDPL</sequence>
<dbReference type="InterPro" id="IPR036093">
    <property type="entry name" value="NAC_dom_sf"/>
</dbReference>
<accession>A0A835DCI2</accession>
<dbReference type="PANTHER" id="PTHR31719">
    <property type="entry name" value="NAC TRANSCRIPTION FACTOR 56"/>
    <property type="match status" value="1"/>
</dbReference>
<keyword evidence="1" id="KW-0805">Transcription regulation</keyword>
<protein>
    <recommendedName>
        <fullName evidence="5">NAC domain-containing protein</fullName>
    </recommendedName>
</protein>